<dbReference type="InterPro" id="IPR013766">
    <property type="entry name" value="Thioredoxin_domain"/>
</dbReference>
<dbReference type="EMBL" id="JAGTXB010000013">
    <property type="protein sequence ID" value="MBS0030218.1"/>
    <property type="molecule type" value="Genomic_DNA"/>
</dbReference>
<comment type="caution">
    <text evidence="8">The sequence shown here is derived from an EMBL/GenBank/DDBJ whole genome shotgun (WGS) entry which is preliminary data.</text>
</comment>
<dbReference type="RefSeq" id="WP_211975358.1">
    <property type="nucleotide sequence ID" value="NZ_CBFHAM010000004.1"/>
</dbReference>
<keyword evidence="6" id="KW-0732">Signal</keyword>
<evidence type="ECO:0000256" key="3">
    <source>
        <dbReference type="ARBA" id="ARBA00023157"/>
    </source>
</evidence>
<dbReference type="Proteomes" id="UP000676386">
    <property type="component" value="Unassembled WGS sequence"/>
</dbReference>
<organism evidence="8 9">
    <name type="scientific">Chitinophaga hostae</name>
    <dbReference type="NCBI Taxonomy" id="2831022"/>
    <lineage>
        <taxon>Bacteria</taxon>
        <taxon>Pseudomonadati</taxon>
        <taxon>Bacteroidota</taxon>
        <taxon>Chitinophagia</taxon>
        <taxon>Chitinophagales</taxon>
        <taxon>Chitinophagaceae</taxon>
        <taxon>Chitinophaga</taxon>
    </lineage>
</organism>
<dbReference type="SUPFAM" id="SSF52833">
    <property type="entry name" value="Thioredoxin-like"/>
    <property type="match status" value="1"/>
</dbReference>
<reference evidence="8 9" key="1">
    <citation type="submission" date="2021-04" db="EMBL/GenBank/DDBJ databases">
        <title>Chitinophaga sp. nov., isolated from the rhizosphere soil.</title>
        <authorList>
            <person name="He S."/>
        </authorList>
    </citation>
    <scope>NUCLEOTIDE SEQUENCE [LARGE SCALE GENOMIC DNA]</scope>
    <source>
        <strain evidence="8 9">2R12</strain>
    </source>
</reference>
<feature type="region of interest" description="Disordered" evidence="5">
    <location>
        <begin position="138"/>
        <end position="171"/>
    </location>
</feature>
<dbReference type="PANTHER" id="PTHR42852">
    <property type="entry name" value="THIOL:DISULFIDE INTERCHANGE PROTEIN DSBE"/>
    <property type="match status" value="1"/>
</dbReference>
<keyword evidence="3" id="KW-1015">Disulfide bond</keyword>
<dbReference type="PROSITE" id="PS51352">
    <property type="entry name" value="THIOREDOXIN_2"/>
    <property type="match status" value="1"/>
</dbReference>
<evidence type="ECO:0000256" key="6">
    <source>
        <dbReference type="SAM" id="SignalP"/>
    </source>
</evidence>
<dbReference type="PANTHER" id="PTHR42852:SF6">
    <property type="entry name" value="THIOL:DISULFIDE INTERCHANGE PROTEIN DSBE"/>
    <property type="match status" value="1"/>
</dbReference>
<dbReference type="Gene3D" id="3.40.30.10">
    <property type="entry name" value="Glutaredoxin"/>
    <property type="match status" value="1"/>
</dbReference>
<comment type="subcellular location">
    <subcellularLocation>
        <location evidence="1">Cell envelope</location>
    </subcellularLocation>
</comment>
<dbReference type="InterPro" id="IPR036249">
    <property type="entry name" value="Thioredoxin-like_sf"/>
</dbReference>
<gene>
    <name evidence="8" type="ORF">KE626_23035</name>
</gene>
<evidence type="ECO:0000256" key="2">
    <source>
        <dbReference type="ARBA" id="ARBA00022748"/>
    </source>
</evidence>
<feature type="domain" description="Thioredoxin" evidence="7">
    <location>
        <begin position="241"/>
        <end position="378"/>
    </location>
</feature>
<evidence type="ECO:0000313" key="9">
    <source>
        <dbReference type="Proteomes" id="UP000676386"/>
    </source>
</evidence>
<evidence type="ECO:0000259" key="7">
    <source>
        <dbReference type="PROSITE" id="PS51352"/>
    </source>
</evidence>
<evidence type="ECO:0000256" key="5">
    <source>
        <dbReference type="SAM" id="MobiDB-lite"/>
    </source>
</evidence>
<keyword evidence="9" id="KW-1185">Reference proteome</keyword>
<sequence length="378" mass="41817">MRKMFLTACLFAMALVSYAQDFTVKGKIEGIDKSVNITLSYGGKELTQVSGDGAFSFKENYIPVDAILKVTPHHPTLAMTDTAYWSWAMTQTHLVGVKDFFLEGDVSITGTVQEMTVQGINQEMYQAFHAKERALEKAQDSLRGMGRSNKGNDSEDDDTETEPVEREPSAAEKQLLKQVNELRLQFVAQHPDSYFSLNLASEQSSGDVATFNRMLGLLSERMRKTTRYAGLKKMSDGFAMRKVGNRAKGFTLKTAGGTPVSLSSYKGKYVLIDFWASWCGPCRAENPNVVRAYKQFKDKNFEVLSISVDADKVAWLKAVREDGLPWTQVIDLKGGHSTAMAYAVTGIPDNVLVDPKGTIIATNLRGKSLQAALSKFLK</sequence>
<dbReference type="CDD" id="cd02966">
    <property type="entry name" value="TlpA_like_family"/>
    <property type="match status" value="1"/>
</dbReference>
<keyword evidence="2" id="KW-0201">Cytochrome c-type biogenesis</keyword>
<evidence type="ECO:0000256" key="1">
    <source>
        <dbReference type="ARBA" id="ARBA00004196"/>
    </source>
</evidence>
<dbReference type="Pfam" id="PF00578">
    <property type="entry name" value="AhpC-TSA"/>
    <property type="match status" value="1"/>
</dbReference>
<evidence type="ECO:0000256" key="4">
    <source>
        <dbReference type="ARBA" id="ARBA00023284"/>
    </source>
</evidence>
<accession>A0ABS5J4R3</accession>
<feature type="chain" id="PRO_5045639188" evidence="6">
    <location>
        <begin position="20"/>
        <end position="378"/>
    </location>
</feature>
<dbReference type="InterPro" id="IPR000866">
    <property type="entry name" value="AhpC/TSA"/>
</dbReference>
<dbReference type="PROSITE" id="PS00194">
    <property type="entry name" value="THIOREDOXIN_1"/>
    <property type="match status" value="1"/>
</dbReference>
<protein>
    <submittedName>
        <fullName evidence="8">TlpA family protein disulfide reductase</fullName>
    </submittedName>
</protein>
<name>A0ABS5J4R3_9BACT</name>
<feature type="signal peptide" evidence="6">
    <location>
        <begin position="1"/>
        <end position="19"/>
    </location>
</feature>
<dbReference type="InterPro" id="IPR050553">
    <property type="entry name" value="Thioredoxin_ResA/DsbE_sf"/>
</dbReference>
<evidence type="ECO:0000313" key="8">
    <source>
        <dbReference type="EMBL" id="MBS0030218.1"/>
    </source>
</evidence>
<proteinExistence type="predicted"/>
<dbReference type="InterPro" id="IPR017937">
    <property type="entry name" value="Thioredoxin_CS"/>
</dbReference>
<keyword evidence="4" id="KW-0676">Redox-active center</keyword>